<name>A0A9N7V7R4_PLEPL</name>
<proteinExistence type="predicted"/>
<dbReference type="AlphaFoldDB" id="A0A9N7V7R4"/>
<gene>
    <name evidence="2" type="ORF">PLEPLA_LOCUS35057</name>
</gene>
<protein>
    <submittedName>
        <fullName evidence="2">Uncharacterized protein</fullName>
    </submittedName>
</protein>
<dbReference type="Proteomes" id="UP001153269">
    <property type="component" value="Unassembled WGS sequence"/>
</dbReference>
<feature type="region of interest" description="Disordered" evidence="1">
    <location>
        <begin position="79"/>
        <end position="103"/>
    </location>
</feature>
<evidence type="ECO:0000256" key="1">
    <source>
        <dbReference type="SAM" id="MobiDB-lite"/>
    </source>
</evidence>
<organism evidence="2 3">
    <name type="scientific">Pleuronectes platessa</name>
    <name type="common">European plaice</name>
    <dbReference type="NCBI Taxonomy" id="8262"/>
    <lineage>
        <taxon>Eukaryota</taxon>
        <taxon>Metazoa</taxon>
        <taxon>Chordata</taxon>
        <taxon>Craniata</taxon>
        <taxon>Vertebrata</taxon>
        <taxon>Euteleostomi</taxon>
        <taxon>Actinopterygii</taxon>
        <taxon>Neopterygii</taxon>
        <taxon>Teleostei</taxon>
        <taxon>Neoteleostei</taxon>
        <taxon>Acanthomorphata</taxon>
        <taxon>Carangaria</taxon>
        <taxon>Pleuronectiformes</taxon>
        <taxon>Pleuronectoidei</taxon>
        <taxon>Pleuronectidae</taxon>
        <taxon>Pleuronectes</taxon>
    </lineage>
</organism>
<comment type="caution">
    <text evidence="2">The sequence shown here is derived from an EMBL/GenBank/DDBJ whole genome shotgun (WGS) entry which is preliminary data.</text>
</comment>
<evidence type="ECO:0000313" key="2">
    <source>
        <dbReference type="EMBL" id="CAB1447364.1"/>
    </source>
</evidence>
<feature type="region of interest" description="Disordered" evidence="1">
    <location>
        <begin position="40"/>
        <end position="59"/>
    </location>
</feature>
<dbReference type="EMBL" id="CADEAL010003945">
    <property type="protein sequence ID" value="CAB1447364.1"/>
    <property type="molecule type" value="Genomic_DNA"/>
</dbReference>
<evidence type="ECO:0000313" key="3">
    <source>
        <dbReference type="Proteomes" id="UP001153269"/>
    </source>
</evidence>
<sequence>MKDEKRGRERGATEGGNARSYLRAVWLCPPSAASNLWQASERVGKRRRGGSGYSSEEEKAPCRTADELIMRHRCSTNRRSSSALRSVRGPCLRSSTSHGPPGSCHCRSRVRSPLLRPHWRFFVAKRCRRLRLLLRARDPQLQSS</sequence>
<keyword evidence="3" id="KW-1185">Reference proteome</keyword>
<accession>A0A9N7V7R4</accession>
<reference evidence="2" key="1">
    <citation type="submission" date="2020-03" db="EMBL/GenBank/DDBJ databases">
        <authorList>
            <person name="Weist P."/>
        </authorList>
    </citation>
    <scope>NUCLEOTIDE SEQUENCE</scope>
</reference>